<feature type="domain" description="Xylulose 5-phosphate/Fructose 6-phosphate phosphoketolase C-terminal" evidence="2">
    <location>
        <begin position="23"/>
        <end position="127"/>
    </location>
</feature>
<sequence length="391" mass="41596">MTEAPRDDVGALPAGAPVLRPGHPDLALASAGDIPARQLAEAACNLRRVRAATTIRYLRINDLTVLGSAGTWPAALTRPVFTDLFGADCPVLLAVPTFPGVVRGLLAGWGEAGRFHVVGYRDPGRPTSQQRCPARTRRHVGPGPVRPREPTRRGAQPMTRTPAVPPDPHDLAAFDRDSCLILRNVISPELRDKLAKASERLLASDRTAGRDRSTDGKDGFRGVVAMDDTFLPLVASPAVLPTIVGLLSPNLHLMSSNLIHMPSIPPDGTHTIRVAERHGWHRDMAAATRDLGREKTPRLSIKAAYYLSDITSDAGITMVLPGSGNDASPVTVSGGAIDPPGAITPPPGKLGGSSDRAGWAAVWLQVCTSVPLRSMSRAYGVGRRRPGEYTK</sequence>
<dbReference type="EMBL" id="JACHJV010000003">
    <property type="protein sequence ID" value="MBB4928632.1"/>
    <property type="molecule type" value="Genomic_DNA"/>
</dbReference>
<comment type="caution">
    <text evidence="3">The sequence shown here is derived from an EMBL/GenBank/DDBJ whole genome shotgun (WGS) entry which is preliminary data.</text>
</comment>
<evidence type="ECO:0000256" key="1">
    <source>
        <dbReference type="SAM" id="MobiDB-lite"/>
    </source>
</evidence>
<name>A0A7W7VZC1_KITKI</name>
<evidence type="ECO:0000259" key="2">
    <source>
        <dbReference type="Pfam" id="PF09363"/>
    </source>
</evidence>
<keyword evidence="4" id="KW-1185">Reference proteome</keyword>
<accession>A0A7W7VZC1</accession>
<dbReference type="SUPFAM" id="SSF51197">
    <property type="entry name" value="Clavaminate synthase-like"/>
    <property type="match status" value="1"/>
</dbReference>
<dbReference type="Proteomes" id="UP000540506">
    <property type="component" value="Unassembled WGS sequence"/>
</dbReference>
<evidence type="ECO:0000313" key="4">
    <source>
        <dbReference type="Proteomes" id="UP000540506"/>
    </source>
</evidence>
<proteinExistence type="predicted"/>
<evidence type="ECO:0000313" key="3">
    <source>
        <dbReference type="EMBL" id="MBB4928632.1"/>
    </source>
</evidence>
<dbReference type="Gene3D" id="3.40.50.920">
    <property type="match status" value="1"/>
</dbReference>
<protein>
    <recommendedName>
        <fullName evidence="2">Xylulose 5-phosphate/Fructose 6-phosphate phosphoketolase C-terminal domain-containing protein</fullName>
    </recommendedName>
</protein>
<dbReference type="Pfam" id="PF09363">
    <property type="entry name" value="XFP_C"/>
    <property type="match status" value="1"/>
</dbReference>
<organism evidence="3 4">
    <name type="scientific">Kitasatospora kifunensis</name>
    <name type="common">Streptomyces kifunensis</name>
    <dbReference type="NCBI Taxonomy" id="58351"/>
    <lineage>
        <taxon>Bacteria</taxon>
        <taxon>Bacillati</taxon>
        <taxon>Actinomycetota</taxon>
        <taxon>Actinomycetes</taxon>
        <taxon>Kitasatosporales</taxon>
        <taxon>Streptomycetaceae</taxon>
        <taxon>Kitasatospora</taxon>
    </lineage>
</organism>
<dbReference type="Pfam" id="PF05721">
    <property type="entry name" value="PhyH"/>
    <property type="match status" value="1"/>
</dbReference>
<dbReference type="Gene3D" id="2.60.120.620">
    <property type="entry name" value="q2cbj1_9rhob like domain"/>
    <property type="match status" value="1"/>
</dbReference>
<dbReference type="InterPro" id="IPR008775">
    <property type="entry name" value="Phytyl_CoA_dOase-like"/>
</dbReference>
<dbReference type="GO" id="GO:0016832">
    <property type="term" value="F:aldehyde-lyase activity"/>
    <property type="evidence" value="ECO:0007669"/>
    <property type="project" value="InterPro"/>
</dbReference>
<dbReference type="GO" id="GO:0005975">
    <property type="term" value="P:carbohydrate metabolic process"/>
    <property type="evidence" value="ECO:0007669"/>
    <property type="project" value="InterPro"/>
</dbReference>
<dbReference type="InterPro" id="IPR018969">
    <property type="entry name" value="Xul5P/Fru6P_PKetolase_C"/>
</dbReference>
<reference evidence="3 4" key="1">
    <citation type="submission" date="2020-08" db="EMBL/GenBank/DDBJ databases">
        <title>Sequencing the genomes of 1000 actinobacteria strains.</title>
        <authorList>
            <person name="Klenk H.-P."/>
        </authorList>
    </citation>
    <scope>NUCLEOTIDE SEQUENCE [LARGE SCALE GENOMIC DNA]</scope>
    <source>
        <strain evidence="3 4">DSM 41654</strain>
    </source>
</reference>
<dbReference type="AlphaFoldDB" id="A0A7W7VZC1"/>
<dbReference type="GO" id="GO:0016706">
    <property type="term" value="F:2-oxoglutarate-dependent dioxygenase activity"/>
    <property type="evidence" value="ECO:0007669"/>
    <property type="project" value="UniProtKB-ARBA"/>
</dbReference>
<feature type="region of interest" description="Disordered" evidence="1">
    <location>
        <begin position="120"/>
        <end position="169"/>
    </location>
</feature>
<gene>
    <name evidence="3" type="ORF">FHR34_007729</name>
</gene>
<dbReference type="RefSeq" id="WP_184946129.1">
    <property type="nucleotide sequence ID" value="NZ_JACHJV010000003.1"/>
</dbReference>
<dbReference type="InterPro" id="IPR009014">
    <property type="entry name" value="Transketo_C/PFOR_II"/>
</dbReference>